<evidence type="ECO:0000313" key="3">
    <source>
        <dbReference type="EMBL" id="SCC07659.1"/>
    </source>
</evidence>
<keyword evidence="1" id="KW-0732">Signal</keyword>
<proteinExistence type="predicted"/>
<dbReference type="Gene3D" id="3.40.50.880">
    <property type="match status" value="1"/>
</dbReference>
<dbReference type="PANTHER" id="PTHR40469:SF2">
    <property type="entry name" value="GALACTOSE-BINDING DOMAIN-LIKE SUPERFAMILY PROTEIN"/>
    <property type="match status" value="1"/>
</dbReference>
<feature type="signal peptide" evidence="1">
    <location>
        <begin position="1"/>
        <end position="20"/>
    </location>
</feature>
<sequence>MIKRGGCLILLLLLVQLAFGQQPAFKAIAFYSTTVEGDHVDFAHDIIPFYQKLAKEKGFVFDTTSDWSKTNDEVLKQYQVVVWINEFVQNEPQRRAFERFINRGGAWLGFHVAAYNDKYTQWPWYVQFLGGGVFYSNNWPPLRAKMIVDDNTHPVTQGMPKAYTAPINEWYQWRPSPRANKLVKVLVTLDPSNYPIGKKDIMRQGDIPVVWTNTQYKMVYFNMGHGDQVLTDSLQNNMFTNALLWLGGAKK</sequence>
<dbReference type="AlphaFoldDB" id="A0A1C4BL72"/>
<protein>
    <submittedName>
        <fullName evidence="3">Trehalose utilisation</fullName>
    </submittedName>
</protein>
<gene>
    <name evidence="3" type="ORF">GA0116948_103154</name>
</gene>
<dbReference type="Proteomes" id="UP000242818">
    <property type="component" value="Unassembled WGS sequence"/>
</dbReference>
<dbReference type="EMBL" id="FMAR01000003">
    <property type="protein sequence ID" value="SCC07659.1"/>
    <property type="molecule type" value="Genomic_DNA"/>
</dbReference>
<reference evidence="3 4" key="1">
    <citation type="submission" date="2016-08" db="EMBL/GenBank/DDBJ databases">
        <authorList>
            <person name="Seilhamer J.J."/>
        </authorList>
    </citation>
    <scope>NUCLEOTIDE SEQUENCE [LARGE SCALE GENOMIC DNA]</scope>
    <source>
        <strain evidence="3 4">A37T2</strain>
    </source>
</reference>
<organism evidence="3 4">
    <name type="scientific">Chitinophaga costaii</name>
    <dbReference type="NCBI Taxonomy" id="1335309"/>
    <lineage>
        <taxon>Bacteria</taxon>
        <taxon>Pseudomonadati</taxon>
        <taxon>Bacteroidota</taxon>
        <taxon>Chitinophagia</taxon>
        <taxon>Chitinophagales</taxon>
        <taxon>Chitinophagaceae</taxon>
        <taxon>Chitinophaga</taxon>
    </lineage>
</organism>
<dbReference type="PANTHER" id="PTHR40469">
    <property type="entry name" value="SECRETED GLYCOSYL HYDROLASE"/>
    <property type="match status" value="1"/>
</dbReference>
<dbReference type="InterPro" id="IPR029010">
    <property type="entry name" value="ThuA-like"/>
</dbReference>
<dbReference type="STRING" id="1335309.GA0116948_103154"/>
<name>A0A1C4BL72_9BACT</name>
<keyword evidence="4" id="KW-1185">Reference proteome</keyword>
<feature type="chain" id="PRO_5008689379" evidence="1">
    <location>
        <begin position="21"/>
        <end position="251"/>
    </location>
</feature>
<evidence type="ECO:0000256" key="1">
    <source>
        <dbReference type="SAM" id="SignalP"/>
    </source>
</evidence>
<evidence type="ECO:0000259" key="2">
    <source>
        <dbReference type="Pfam" id="PF06283"/>
    </source>
</evidence>
<feature type="domain" description="ThuA-like" evidence="2">
    <location>
        <begin position="32"/>
        <end position="245"/>
    </location>
</feature>
<dbReference type="RefSeq" id="WP_089710058.1">
    <property type="nucleotide sequence ID" value="NZ_FMAR01000003.1"/>
</dbReference>
<dbReference type="InterPro" id="IPR029062">
    <property type="entry name" value="Class_I_gatase-like"/>
</dbReference>
<evidence type="ECO:0000313" key="4">
    <source>
        <dbReference type="Proteomes" id="UP000242818"/>
    </source>
</evidence>
<dbReference type="Pfam" id="PF06283">
    <property type="entry name" value="ThuA"/>
    <property type="match status" value="1"/>
</dbReference>
<dbReference type="SUPFAM" id="SSF52317">
    <property type="entry name" value="Class I glutamine amidotransferase-like"/>
    <property type="match status" value="1"/>
</dbReference>
<dbReference type="OrthoDB" id="3296611at2"/>
<accession>A0A1C4BL72</accession>